<evidence type="ECO:0000259" key="2">
    <source>
        <dbReference type="Pfam" id="PF07859"/>
    </source>
</evidence>
<reference evidence="3 4" key="1">
    <citation type="submission" date="2018-05" db="EMBL/GenBank/DDBJ databases">
        <title>Pararhodobacter marina sp. nov., isolated from deep-sea water of the Indian Ocean.</title>
        <authorList>
            <person name="Lai Q.Sr."/>
            <person name="Liu X."/>
            <person name="Shao Z."/>
        </authorList>
    </citation>
    <scope>NUCLEOTIDE SEQUENCE [LARGE SCALE GENOMIC DNA]</scope>
    <source>
        <strain evidence="3 4">CIC4N-9</strain>
    </source>
</reference>
<dbReference type="RefSeq" id="WP_109534543.1">
    <property type="nucleotide sequence ID" value="NZ_QEYD01000011.1"/>
</dbReference>
<comment type="caution">
    <text evidence="3">The sequence shown here is derived from an EMBL/GenBank/DDBJ whole genome shotgun (WGS) entry which is preliminary data.</text>
</comment>
<dbReference type="InterPro" id="IPR050300">
    <property type="entry name" value="GDXG_lipolytic_enzyme"/>
</dbReference>
<dbReference type="SUPFAM" id="SSF53474">
    <property type="entry name" value="alpha/beta-Hydrolases"/>
    <property type="match status" value="1"/>
</dbReference>
<accession>A0A2U2C665</accession>
<dbReference type="PANTHER" id="PTHR48081:SF33">
    <property type="entry name" value="KYNURENINE FORMAMIDASE"/>
    <property type="match status" value="1"/>
</dbReference>
<evidence type="ECO:0000256" key="1">
    <source>
        <dbReference type="ARBA" id="ARBA00022801"/>
    </source>
</evidence>
<sequence>MADDLSQAYANADFIPGAGDLPARWSREAAVFREGLGDRARLGLAYGNTPRQKVDLFLPEGPVAGLMVFVHGGYWLDFDPSSWSHLAQGALARDWAVAMPGYTLAPQARIAQITDEVEAAIALVAEAVAGPIVVMGHSAGGHLSARMACTDRHPDWADRLARVAPISPLSDLRPLMQTSMNADLKLDAGEAAKESPALLAKRGDVDALVWVGGQERPAFLWQARTLSEAWDCPWHVAPGRHHFDVIDDLCDPDSLLMQRLLD</sequence>
<gene>
    <name evidence="3" type="ORF">C4N9_16985</name>
</gene>
<organism evidence="3 4">
    <name type="scientific">Pararhodobacter marinus</name>
    <dbReference type="NCBI Taxonomy" id="2184063"/>
    <lineage>
        <taxon>Bacteria</taxon>
        <taxon>Pseudomonadati</taxon>
        <taxon>Pseudomonadota</taxon>
        <taxon>Alphaproteobacteria</taxon>
        <taxon>Rhodobacterales</taxon>
        <taxon>Paracoccaceae</taxon>
        <taxon>Pararhodobacter</taxon>
    </lineage>
</organism>
<dbReference type="InterPro" id="IPR029058">
    <property type="entry name" value="AB_hydrolase_fold"/>
</dbReference>
<dbReference type="Gene3D" id="3.40.50.1820">
    <property type="entry name" value="alpha/beta hydrolase"/>
    <property type="match status" value="1"/>
</dbReference>
<dbReference type="GeneID" id="94366590"/>
<dbReference type="AlphaFoldDB" id="A0A2U2C665"/>
<dbReference type="InterPro" id="IPR013094">
    <property type="entry name" value="AB_hydrolase_3"/>
</dbReference>
<feature type="domain" description="Alpha/beta hydrolase fold-3" evidence="2">
    <location>
        <begin position="67"/>
        <end position="181"/>
    </location>
</feature>
<dbReference type="Proteomes" id="UP000244940">
    <property type="component" value="Unassembled WGS sequence"/>
</dbReference>
<proteinExistence type="predicted"/>
<keyword evidence="1 3" id="KW-0378">Hydrolase</keyword>
<name>A0A2U2C665_9RHOB</name>
<dbReference type="EMBL" id="QEYD01000011">
    <property type="protein sequence ID" value="PWE27353.1"/>
    <property type="molecule type" value="Genomic_DNA"/>
</dbReference>
<dbReference type="PANTHER" id="PTHR48081">
    <property type="entry name" value="AB HYDROLASE SUPERFAMILY PROTEIN C4A8.06C"/>
    <property type="match status" value="1"/>
</dbReference>
<protein>
    <submittedName>
        <fullName evidence="3">Alpha/beta hydrolase</fullName>
    </submittedName>
</protein>
<dbReference type="OrthoDB" id="9771666at2"/>
<evidence type="ECO:0000313" key="4">
    <source>
        <dbReference type="Proteomes" id="UP000244940"/>
    </source>
</evidence>
<dbReference type="GO" id="GO:0016787">
    <property type="term" value="F:hydrolase activity"/>
    <property type="evidence" value="ECO:0007669"/>
    <property type="project" value="UniProtKB-KW"/>
</dbReference>
<dbReference type="Pfam" id="PF07859">
    <property type="entry name" value="Abhydrolase_3"/>
    <property type="match status" value="1"/>
</dbReference>
<evidence type="ECO:0000313" key="3">
    <source>
        <dbReference type="EMBL" id="PWE27353.1"/>
    </source>
</evidence>
<keyword evidence="4" id="KW-1185">Reference proteome</keyword>